<organism evidence="1 2">
    <name type="scientific">Malus baccata</name>
    <name type="common">Siberian crab apple</name>
    <name type="synonym">Pyrus baccata</name>
    <dbReference type="NCBI Taxonomy" id="106549"/>
    <lineage>
        <taxon>Eukaryota</taxon>
        <taxon>Viridiplantae</taxon>
        <taxon>Streptophyta</taxon>
        <taxon>Embryophyta</taxon>
        <taxon>Tracheophyta</taxon>
        <taxon>Spermatophyta</taxon>
        <taxon>Magnoliopsida</taxon>
        <taxon>eudicotyledons</taxon>
        <taxon>Gunneridae</taxon>
        <taxon>Pentapetalae</taxon>
        <taxon>rosids</taxon>
        <taxon>fabids</taxon>
        <taxon>Rosales</taxon>
        <taxon>Rosaceae</taxon>
        <taxon>Amygdaloideae</taxon>
        <taxon>Maleae</taxon>
        <taxon>Malus</taxon>
    </lineage>
</organism>
<evidence type="ECO:0000313" key="2">
    <source>
        <dbReference type="Proteomes" id="UP000315295"/>
    </source>
</evidence>
<dbReference type="AlphaFoldDB" id="A0A540KJ84"/>
<proteinExistence type="predicted"/>
<reference evidence="1 2" key="1">
    <citation type="journal article" date="2019" name="G3 (Bethesda)">
        <title>Sequencing of a Wild Apple (Malus baccata) Genome Unravels the Differences Between Cultivated and Wild Apple Species Regarding Disease Resistance and Cold Tolerance.</title>
        <authorList>
            <person name="Chen X."/>
        </authorList>
    </citation>
    <scope>NUCLEOTIDE SEQUENCE [LARGE SCALE GENOMIC DNA]</scope>
    <source>
        <strain evidence="2">cv. Shandingzi</strain>
        <tissue evidence="1">Leaves</tissue>
    </source>
</reference>
<comment type="caution">
    <text evidence="1">The sequence shown here is derived from an EMBL/GenBank/DDBJ whole genome shotgun (WGS) entry which is preliminary data.</text>
</comment>
<gene>
    <name evidence="1" type="ORF">C1H46_040184</name>
</gene>
<dbReference type="EMBL" id="VIEB01001200">
    <property type="protein sequence ID" value="TQD74278.1"/>
    <property type="molecule type" value="Genomic_DNA"/>
</dbReference>
<accession>A0A540KJ84</accession>
<keyword evidence="2" id="KW-1185">Reference proteome</keyword>
<evidence type="ECO:0000313" key="1">
    <source>
        <dbReference type="EMBL" id="TQD74278.1"/>
    </source>
</evidence>
<name>A0A540KJ84_MALBA</name>
<dbReference type="Proteomes" id="UP000315295">
    <property type="component" value="Unassembled WGS sequence"/>
</dbReference>
<sequence length="105" mass="12353">MERKDKAFVQVTWSEEDSKKEADHLNDADIAGAHIRTLLLTFFMGYQVKNAYIVQWTQTSNDALVLRCIETGGMHIRTLVIIVFHRMERRRENLRIEHLDSYSMV</sequence>
<protein>
    <submittedName>
        <fullName evidence="1">Uncharacterized protein</fullName>
    </submittedName>
</protein>